<feature type="compositionally biased region" description="Basic and acidic residues" evidence="1">
    <location>
        <begin position="157"/>
        <end position="171"/>
    </location>
</feature>
<organism evidence="3 4">
    <name type="scientific">Leucobacter alluvii</name>
    <dbReference type="NCBI Taxonomy" id="340321"/>
    <lineage>
        <taxon>Bacteria</taxon>
        <taxon>Bacillati</taxon>
        <taxon>Actinomycetota</taxon>
        <taxon>Actinomycetes</taxon>
        <taxon>Micrococcales</taxon>
        <taxon>Microbacteriaceae</taxon>
        <taxon>Leucobacter</taxon>
    </lineage>
</organism>
<keyword evidence="2" id="KW-0472">Membrane</keyword>
<name>A0ABP5MSU3_9MICO</name>
<reference evidence="4" key="1">
    <citation type="journal article" date="2019" name="Int. J. Syst. Evol. Microbiol.">
        <title>The Global Catalogue of Microorganisms (GCM) 10K type strain sequencing project: providing services to taxonomists for standard genome sequencing and annotation.</title>
        <authorList>
            <consortium name="The Broad Institute Genomics Platform"/>
            <consortium name="The Broad Institute Genome Sequencing Center for Infectious Disease"/>
            <person name="Wu L."/>
            <person name="Ma J."/>
        </authorList>
    </citation>
    <scope>NUCLEOTIDE SEQUENCE [LARGE SCALE GENOMIC DNA]</scope>
    <source>
        <strain evidence="4">JCM 14919</strain>
    </source>
</reference>
<dbReference type="Proteomes" id="UP001501084">
    <property type="component" value="Unassembled WGS sequence"/>
</dbReference>
<comment type="caution">
    <text evidence="3">The sequence shown here is derived from an EMBL/GenBank/DDBJ whole genome shotgun (WGS) entry which is preliminary data.</text>
</comment>
<feature type="transmembrane region" description="Helical" evidence="2">
    <location>
        <begin position="118"/>
        <end position="138"/>
    </location>
</feature>
<keyword evidence="2" id="KW-0812">Transmembrane</keyword>
<dbReference type="Pfam" id="PF11377">
    <property type="entry name" value="DUF3180"/>
    <property type="match status" value="1"/>
</dbReference>
<evidence type="ECO:0000256" key="1">
    <source>
        <dbReference type="SAM" id="MobiDB-lite"/>
    </source>
</evidence>
<protein>
    <recommendedName>
        <fullName evidence="5">DUF3180 family protein</fullName>
    </recommendedName>
</protein>
<proteinExistence type="predicted"/>
<evidence type="ECO:0000256" key="2">
    <source>
        <dbReference type="SAM" id="Phobius"/>
    </source>
</evidence>
<evidence type="ECO:0000313" key="3">
    <source>
        <dbReference type="EMBL" id="GAA2185426.1"/>
    </source>
</evidence>
<keyword evidence="4" id="KW-1185">Reference proteome</keyword>
<feature type="transmembrane region" description="Helical" evidence="2">
    <location>
        <begin position="12"/>
        <end position="30"/>
    </location>
</feature>
<dbReference type="RefSeq" id="WP_090151001.1">
    <property type="nucleotide sequence ID" value="NZ_BAAAOP010000001.1"/>
</dbReference>
<dbReference type="EMBL" id="BAAAOP010000001">
    <property type="protein sequence ID" value="GAA2185426.1"/>
    <property type="molecule type" value="Genomic_DNA"/>
</dbReference>
<sequence length="171" mass="17743">MRKVERSNPLVTLAVAAMGAAVGLVVQFALSSRGHAPLSPPLSLPASLVLVAGVLLVFGLRLRRQIRKQPGAIDPFHAVRLLVTARAGQIVGALFGGFGAGLLLSLTGRSVAATAATWVPMMLVVIAGAVLLGCAAIVEHWCRVPPGDETDEDGGLDPERGPADPAVYRDR</sequence>
<evidence type="ECO:0000313" key="4">
    <source>
        <dbReference type="Proteomes" id="UP001501084"/>
    </source>
</evidence>
<evidence type="ECO:0008006" key="5">
    <source>
        <dbReference type="Google" id="ProtNLM"/>
    </source>
</evidence>
<accession>A0ABP5MSU3</accession>
<gene>
    <name evidence="3" type="ORF">GCM10009786_01730</name>
</gene>
<feature type="transmembrane region" description="Helical" evidence="2">
    <location>
        <begin position="83"/>
        <end position="106"/>
    </location>
</feature>
<keyword evidence="2" id="KW-1133">Transmembrane helix</keyword>
<feature type="region of interest" description="Disordered" evidence="1">
    <location>
        <begin position="148"/>
        <end position="171"/>
    </location>
</feature>
<feature type="transmembrane region" description="Helical" evidence="2">
    <location>
        <begin position="42"/>
        <end position="62"/>
    </location>
</feature>
<dbReference type="InterPro" id="IPR021517">
    <property type="entry name" value="DUF3180"/>
</dbReference>